<name>A0A4U0XUP8_9PEZI</name>
<protein>
    <recommendedName>
        <fullName evidence="2">F-box domain-containing protein</fullName>
    </recommendedName>
</protein>
<evidence type="ECO:0000256" key="1">
    <source>
        <dbReference type="SAM" id="MobiDB-lite"/>
    </source>
</evidence>
<dbReference type="EMBL" id="NAJQ01000095">
    <property type="protein sequence ID" value="TKA79223.1"/>
    <property type="molecule type" value="Genomic_DNA"/>
</dbReference>
<dbReference type="InterPro" id="IPR036047">
    <property type="entry name" value="F-box-like_dom_sf"/>
</dbReference>
<dbReference type="PROSITE" id="PS50181">
    <property type="entry name" value="FBOX"/>
    <property type="match status" value="1"/>
</dbReference>
<evidence type="ECO:0000313" key="3">
    <source>
        <dbReference type="EMBL" id="TKA79223.1"/>
    </source>
</evidence>
<feature type="compositionally biased region" description="Polar residues" evidence="1">
    <location>
        <begin position="121"/>
        <end position="131"/>
    </location>
</feature>
<dbReference type="AlphaFoldDB" id="A0A4U0XUP8"/>
<dbReference type="Pfam" id="PF00646">
    <property type="entry name" value="F-box"/>
    <property type="match status" value="1"/>
</dbReference>
<evidence type="ECO:0000259" key="2">
    <source>
        <dbReference type="PROSITE" id="PS50181"/>
    </source>
</evidence>
<reference evidence="3 4" key="1">
    <citation type="submission" date="2017-03" db="EMBL/GenBank/DDBJ databases">
        <title>Genomes of endolithic fungi from Antarctica.</title>
        <authorList>
            <person name="Coleine C."/>
            <person name="Masonjones S."/>
            <person name="Stajich J.E."/>
        </authorList>
    </citation>
    <scope>NUCLEOTIDE SEQUENCE [LARGE SCALE GENOMIC DNA]</scope>
    <source>
        <strain evidence="3 4">CCFEE 5184</strain>
    </source>
</reference>
<comment type="caution">
    <text evidence="3">The sequence shown here is derived from an EMBL/GenBank/DDBJ whole genome shotgun (WGS) entry which is preliminary data.</text>
</comment>
<gene>
    <name evidence="3" type="ORF">B0A55_03969</name>
</gene>
<proteinExistence type="predicted"/>
<keyword evidence="4" id="KW-1185">Reference proteome</keyword>
<dbReference type="OrthoDB" id="3833310at2759"/>
<feature type="region of interest" description="Disordered" evidence="1">
    <location>
        <begin position="121"/>
        <end position="140"/>
    </location>
</feature>
<dbReference type="InterPro" id="IPR001810">
    <property type="entry name" value="F-box_dom"/>
</dbReference>
<accession>A0A4U0XUP8</accession>
<dbReference type="Proteomes" id="UP000309340">
    <property type="component" value="Unassembled WGS sequence"/>
</dbReference>
<dbReference type="SUPFAM" id="SSF81383">
    <property type="entry name" value="F-box domain"/>
    <property type="match status" value="1"/>
</dbReference>
<sequence>MADPSAPRDHLSNVPLELLTTILSHLPTGETVQAKTVNRRLHSVLTEAGCDALLFKPHVDAALQNLTATVLPLLQPDDGNGTRRAFAQHLAVFLAHRGIQASQAVRIRDICAFVDQWETSHQNPQPASDETPSPFSPPPPPPHAELCCLAHILTDLHVYCHGSTFHYRSYRGAADPAPYSDLPSMAADLISSMPWIAQPPHSSSAQALVHVFTETRDTGLRSGAAVPHFRQDSRKKGEHLPDFPLTKIVYVMSPAAHGGVAKMGRGKRERMLGLCSVEELRELLGEDLPALPETGDFAYCVRDPKAYGVVKRGLVRAVSEGGKMSWRLKAMVLESMFVY</sequence>
<feature type="domain" description="F-box" evidence="2">
    <location>
        <begin position="8"/>
        <end position="58"/>
    </location>
</feature>
<evidence type="ECO:0000313" key="4">
    <source>
        <dbReference type="Proteomes" id="UP000309340"/>
    </source>
</evidence>
<organism evidence="3 4">
    <name type="scientific">Friedmanniomyces simplex</name>
    <dbReference type="NCBI Taxonomy" id="329884"/>
    <lineage>
        <taxon>Eukaryota</taxon>
        <taxon>Fungi</taxon>
        <taxon>Dikarya</taxon>
        <taxon>Ascomycota</taxon>
        <taxon>Pezizomycotina</taxon>
        <taxon>Dothideomycetes</taxon>
        <taxon>Dothideomycetidae</taxon>
        <taxon>Mycosphaerellales</taxon>
        <taxon>Teratosphaeriaceae</taxon>
        <taxon>Friedmanniomyces</taxon>
    </lineage>
</organism>